<dbReference type="EMBL" id="JABMCC010000089">
    <property type="protein sequence ID" value="NUU53020.1"/>
    <property type="molecule type" value="Genomic_DNA"/>
</dbReference>
<name>A0ABX2MIP5_9BACL</name>
<evidence type="ECO:0000313" key="1">
    <source>
        <dbReference type="EMBL" id="NUU53020.1"/>
    </source>
</evidence>
<keyword evidence="2" id="KW-1185">Reference proteome</keyword>
<dbReference type="RefSeq" id="WP_079696738.1">
    <property type="nucleotide sequence ID" value="NZ_CBCRYD010000030.1"/>
</dbReference>
<comment type="caution">
    <text evidence="1">The sequence shown here is derived from an EMBL/GenBank/DDBJ whole genome shotgun (WGS) entry which is preliminary data.</text>
</comment>
<gene>
    <name evidence="1" type="ORF">HP548_02775</name>
</gene>
<protein>
    <submittedName>
        <fullName evidence="1">Uncharacterized protein</fullName>
    </submittedName>
</protein>
<proteinExistence type="predicted"/>
<evidence type="ECO:0000313" key="2">
    <source>
        <dbReference type="Proteomes" id="UP000577724"/>
    </source>
</evidence>
<organism evidence="1 2">
    <name type="scientific">Paenibacillus taichungensis</name>
    <dbReference type="NCBI Taxonomy" id="484184"/>
    <lineage>
        <taxon>Bacteria</taxon>
        <taxon>Bacillati</taxon>
        <taxon>Bacillota</taxon>
        <taxon>Bacilli</taxon>
        <taxon>Bacillales</taxon>
        <taxon>Paenibacillaceae</taxon>
        <taxon>Paenibacillus</taxon>
    </lineage>
</organism>
<accession>A0ABX2MIP5</accession>
<dbReference type="Proteomes" id="UP000577724">
    <property type="component" value="Unassembled WGS sequence"/>
</dbReference>
<dbReference type="GeneID" id="97129611"/>
<sequence length="119" mass="13677">MINHKHVKAVFTQEGEQRTIFVSLSASNGEGIYLVAATYIKGQIVIAHECPAIQLKRTCWHSDVVLDIYRTVFKQHSELQDARVVYLNKKVVMKKEWIQIPMPKTYGVDNNEHNIQLLA</sequence>
<reference evidence="1 2" key="1">
    <citation type="submission" date="2020-05" db="EMBL/GenBank/DDBJ databases">
        <title>Genome Sequencing of Type Strains.</title>
        <authorList>
            <person name="Lemaire J.F."/>
            <person name="Inderbitzin P."/>
            <person name="Gregorio O.A."/>
            <person name="Collins S.B."/>
            <person name="Wespe N."/>
            <person name="Knight-Connoni V."/>
        </authorList>
    </citation>
    <scope>NUCLEOTIDE SEQUENCE [LARGE SCALE GENOMIC DNA]</scope>
    <source>
        <strain evidence="1 2">DSM 19942</strain>
    </source>
</reference>